<dbReference type="EMBL" id="JANPWE010000003">
    <property type="protein sequence ID" value="MCR6545620.1"/>
    <property type="molecule type" value="Genomic_DNA"/>
</dbReference>
<proteinExistence type="predicted"/>
<organism evidence="1 2">
    <name type="scientific">Dehalobacterium formicoaceticum</name>
    <dbReference type="NCBI Taxonomy" id="51515"/>
    <lineage>
        <taxon>Bacteria</taxon>
        <taxon>Bacillati</taxon>
        <taxon>Bacillota</taxon>
        <taxon>Clostridia</taxon>
        <taxon>Eubacteriales</taxon>
        <taxon>Peptococcaceae</taxon>
        <taxon>Dehalobacterium</taxon>
    </lineage>
</organism>
<name>A0ABT1Y688_9FIRM</name>
<keyword evidence="2" id="KW-1185">Reference proteome</keyword>
<dbReference type="Proteomes" id="UP001524944">
    <property type="component" value="Unassembled WGS sequence"/>
</dbReference>
<dbReference type="RefSeq" id="WP_257913223.1">
    <property type="nucleotide sequence ID" value="NZ_JANPWE010000003.1"/>
</dbReference>
<sequence>MSIEKEICKCLRMANLTDDERRRLLVFLTECVAAILKVDAKIST</sequence>
<accession>A0ABT1Y688</accession>
<gene>
    <name evidence="1" type="ORF">NVS47_08855</name>
</gene>
<reference evidence="1 2" key="1">
    <citation type="submission" date="2022-08" db="EMBL/GenBank/DDBJ databases">
        <title>Proteogenomics of the novel Dehalobacterium formicoaceticum strain EZ94 highlights a key role of methyltransferases during anaerobic dichloromethane degradation.</title>
        <authorList>
            <person name="Wasmund K."/>
        </authorList>
    </citation>
    <scope>NUCLEOTIDE SEQUENCE [LARGE SCALE GENOMIC DNA]</scope>
    <source>
        <strain evidence="1 2">EZ94</strain>
    </source>
</reference>
<evidence type="ECO:0008006" key="3">
    <source>
        <dbReference type="Google" id="ProtNLM"/>
    </source>
</evidence>
<evidence type="ECO:0000313" key="1">
    <source>
        <dbReference type="EMBL" id="MCR6545620.1"/>
    </source>
</evidence>
<evidence type="ECO:0000313" key="2">
    <source>
        <dbReference type="Proteomes" id="UP001524944"/>
    </source>
</evidence>
<protein>
    <recommendedName>
        <fullName evidence="3">MarR family transcriptional regulator</fullName>
    </recommendedName>
</protein>
<comment type="caution">
    <text evidence="1">The sequence shown here is derived from an EMBL/GenBank/DDBJ whole genome shotgun (WGS) entry which is preliminary data.</text>
</comment>